<sequence length="147" mass="15843">MLYLSFVLGISMVEKRAEVRYNIHGNAPDDQNGTLTIPRDVKITASDPGQADIHQIAAMRVNHIGISMVEKRAEVRYNIHGNAPDDQNGTLTIPRDVKITASDPGQADIHQIAAMRVNHIALAAAVAVALAMTCLELVASNATTHVQ</sequence>
<gene>
    <name evidence="1" type="ORF">TEA_005770</name>
</gene>
<name>A0A4S4EGP8_CAMSN</name>
<dbReference type="EMBL" id="SDRB02004588">
    <property type="protein sequence ID" value="THG15638.1"/>
    <property type="molecule type" value="Genomic_DNA"/>
</dbReference>
<keyword evidence="2" id="KW-1185">Reference proteome</keyword>
<accession>A0A4S4EGP8</accession>
<dbReference type="Proteomes" id="UP000306102">
    <property type="component" value="Unassembled WGS sequence"/>
</dbReference>
<evidence type="ECO:0000313" key="1">
    <source>
        <dbReference type="EMBL" id="THG15638.1"/>
    </source>
</evidence>
<evidence type="ECO:0000313" key="2">
    <source>
        <dbReference type="Proteomes" id="UP000306102"/>
    </source>
</evidence>
<reference evidence="1 2" key="1">
    <citation type="journal article" date="2018" name="Proc. Natl. Acad. Sci. U.S.A.">
        <title>Draft genome sequence of Camellia sinensis var. sinensis provides insights into the evolution of the tea genome and tea quality.</title>
        <authorList>
            <person name="Wei C."/>
            <person name="Yang H."/>
            <person name="Wang S."/>
            <person name="Zhao J."/>
            <person name="Liu C."/>
            <person name="Gao L."/>
            <person name="Xia E."/>
            <person name="Lu Y."/>
            <person name="Tai Y."/>
            <person name="She G."/>
            <person name="Sun J."/>
            <person name="Cao H."/>
            <person name="Tong W."/>
            <person name="Gao Q."/>
            <person name="Li Y."/>
            <person name="Deng W."/>
            <person name="Jiang X."/>
            <person name="Wang W."/>
            <person name="Chen Q."/>
            <person name="Zhang S."/>
            <person name="Li H."/>
            <person name="Wu J."/>
            <person name="Wang P."/>
            <person name="Li P."/>
            <person name="Shi C."/>
            <person name="Zheng F."/>
            <person name="Jian J."/>
            <person name="Huang B."/>
            <person name="Shan D."/>
            <person name="Shi M."/>
            <person name="Fang C."/>
            <person name="Yue Y."/>
            <person name="Li F."/>
            <person name="Li D."/>
            <person name="Wei S."/>
            <person name="Han B."/>
            <person name="Jiang C."/>
            <person name="Yin Y."/>
            <person name="Xia T."/>
            <person name="Zhang Z."/>
            <person name="Bennetzen J.L."/>
            <person name="Zhao S."/>
            <person name="Wan X."/>
        </authorList>
    </citation>
    <scope>NUCLEOTIDE SEQUENCE [LARGE SCALE GENOMIC DNA]</scope>
    <source>
        <strain evidence="2">cv. Shuchazao</strain>
        <tissue evidence="1">Leaf</tissue>
    </source>
</reference>
<protein>
    <submittedName>
        <fullName evidence="1">Uncharacterized protein</fullName>
    </submittedName>
</protein>
<dbReference type="AlphaFoldDB" id="A0A4S4EGP8"/>
<comment type="caution">
    <text evidence="1">The sequence shown here is derived from an EMBL/GenBank/DDBJ whole genome shotgun (WGS) entry which is preliminary data.</text>
</comment>
<proteinExistence type="predicted"/>
<organism evidence="1 2">
    <name type="scientific">Camellia sinensis var. sinensis</name>
    <name type="common">China tea</name>
    <dbReference type="NCBI Taxonomy" id="542762"/>
    <lineage>
        <taxon>Eukaryota</taxon>
        <taxon>Viridiplantae</taxon>
        <taxon>Streptophyta</taxon>
        <taxon>Embryophyta</taxon>
        <taxon>Tracheophyta</taxon>
        <taxon>Spermatophyta</taxon>
        <taxon>Magnoliopsida</taxon>
        <taxon>eudicotyledons</taxon>
        <taxon>Gunneridae</taxon>
        <taxon>Pentapetalae</taxon>
        <taxon>asterids</taxon>
        <taxon>Ericales</taxon>
        <taxon>Theaceae</taxon>
        <taxon>Camellia</taxon>
    </lineage>
</organism>